<dbReference type="VEuPathDB" id="PiroplasmaDB:BBBOND_0302780"/>
<feature type="domain" description="PX" evidence="2">
    <location>
        <begin position="166"/>
        <end position="277"/>
    </location>
</feature>
<dbReference type="OMA" id="TANFLEC"/>
<reference evidence="4" key="1">
    <citation type="journal article" date="2014" name="Nucleic Acids Res.">
        <title>The evolutionary dynamics of variant antigen genes in Babesia reveal a history of genomic innovation underlying host-parasite interaction.</title>
        <authorList>
            <person name="Jackson A.P."/>
            <person name="Otto T.D."/>
            <person name="Darby A."/>
            <person name="Ramaprasad A."/>
            <person name="Xia D."/>
            <person name="Echaide I.E."/>
            <person name="Farber M."/>
            <person name="Gahlot S."/>
            <person name="Gamble J."/>
            <person name="Gupta D."/>
            <person name="Gupta Y."/>
            <person name="Jackson L."/>
            <person name="Malandrin L."/>
            <person name="Malas T.B."/>
            <person name="Moussa E."/>
            <person name="Nair M."/>
            <person name="Reid A.J."/>
            <person name="Sanders M."/>
            <person name="Sharma J."/>
            <person name="Tracey A."/>
            <person name="Quail M.A."/>
            <person name="Weir W."/>
            <person name="Wastling J.M."/>
            <person name="Hall N."/>
            <person name="Willadsen P."/>
            <person name="Lingelbach K."/>
            <person name="Shiels B."/>
            <person name="Tait A."/>
            <person name="Berriman M."/>
            <person name="Allred D.R."/>
            <person name="Pain A."/>
        </authorList>
    </citation>
    <scope>NUCLEOTIDE SEQUENCE [LARGE SCALE GENOMIC DNA]</scope>
    <source>
        <strain evidence="4">Bond</strain>
    </source>
</reference>
<dbReference type="GO" id="GO:0035091">
    <property type="term" value="F:phosphatidylinositol binding"/>
    <property type="evidence" value="ECO:0007669"/>
    <property type="project" value="InterPro"/>
</dbReference>
<dbReference type="GeneID" id="24564915"/>
<dbReference type="STRING" id="5866.A0A061DBW2"/>
<dbReference type="InterPro" id="IPR036871">
    <property type="entry name" value="PX_dom_sf"/>
</dbReference>
<dbReference type="KEGG" id="bbig:BBBOND_0302780"/>
<dbReference type="InterPro" id="IPR001683">
    <property type="entry name" value="PX_dom"/>
</dbReference>
<dbReference type="InterPro" id="IPR016024">
    <property type="entry name" value="ARM-type_fold"/>
</dbReference>
<dbReference type="EMBL" id="LK391709">
    <property type="protein sequence ID" value="CDR96374.1"/>
    <property type="molecule type" value="Genomic_DNA"/>
</dbReference>
<sequence length="1330" mass="149218">MSSPGTSQTDQEGFVTMDSDSDMFPAAESTAGMRSPPPRAFDKTRDAICFPHRLKESLQQKAVADDLYSLNLNIGKAECTIKASNARCFGSDARTCVMGANKSSAGADNESYVEENTERSLDTAVPVEDSVAGGQEVTIDRDHCFGAFASNDVNVDAPSTLRRFVSHMDLRITDYFTQAQCYGSYVLYSLHFNDFGVERVVTRRYSSMCYYDCKLREAGYTPPVSLPEKRFWGNTEARFLSQRYQGLKIYFSQQLRYPSYVQLSLLYMYLGCDKESLLYLNLVTARTREKKLTALTLLFRYIMMSSAERVAFLKRVVPAYHTCFKHFSAAADDDAYMDDIPADYRLSHPSVVASLLECLASNDAKAVCEVCGILLWMLQREDIFRYSVLKVETIAHVTKAVSRLLVSNKMVDLDLPIDRFRNPLGIRLLASDQGAIATVWNIVSYFVVNSVNLLPEAAIKFLDNSSIEKLIDLVDRSDHGVTRCIALWLLWIGMCDDHVNHSVDRDALGLLLKKLYGSTETTLRVMCGLLLVSLISGGWFRDDEKPRATVYVLNLLPSSHGLDAFVCQQIFAHHSVKLFAALLGDLSLCSGTRLFLVSVLLQHLTFGFEPSQQTASLSQLCDVDYGENVFRLSHALFGEDDPDYRGDLRANKDMTFGEKFASLYSLKYGALTADISDTLYSIIGHPPADGMTHLVDSGDSDYSQRLCQSTAFCLLLLPFSCVPKEDGDYFAVDFDPQSARAYYRNVVTFAGGSVRLTLDSADHINLEDRVLLRLDDEFFRRRVSVLRIMLSTLDASVSELDGINASGNETTSECMELLRSLWHCRRVVEQKENPDIVVSFDARGSDQCDLFNNFYFDGASGPAFEGSDLFRTVDALELCSYASELVQYSSVQQLLLRSVKRVLLYHQACTSRVDVYRSMVACLQRRTDELGLDTLTDLSDLEEKFLEVYQAYSLGVQEERDLAASIEEKNGAFLRIHSMLRSAQLKVDVCRRQMRSTQARIDDIPRLRDDGLANQGRLALRSEQLMESIRAVNSSILELQGEVARVEREKLELGGCIQQLTELSSVLDKGIYSDIIYVIDSVNHESVRSKLRGSLEAVVPEHVADGFLDADTVHRLKAEVLQRLTEVQERLSALCESDASIQIAKLNSQVSAYEDSLYRTNADLQSARKSMVTDGSSLEESLATQKRLLGSLESTVGYLSGELSNIQVIKSKLDKDLAKVKSCNEVARSALERRKATFLSGIKEQRKARMRLFQDLLGAEFLCKKLCQERCKLARALSHKPHLLEPLRERRGSEHFKRQRLIETLKLAAKRLEETANFLECPDTAAGKSF</sequence>
<accession>A0A061DBW2</accession>
<feature type="compositionally biased region" description="Polar residues" evidence="1">
    <location>
        <begin position="1"/>
        <end position="11"/>
    </location>
</feature>
<evidence type="ECO:0000256" key="1">
    <source>
        <dbReference type="SAM" id="MobiDB-lite"/>
    </source>
</evidence>
<gene>
    <name evidence="3" type="ORF">BBBOND_0302780</name>
</gene>
<proteinExistence type="predicted"/>
<dbReference type="Gene3D" id="3.30.1520.10">
    <property type="entry name" value="Phox-like domain"/>
    <property type="match status" value="1"/>
</dbReference>
<dbReference type="OrthoDB" id="10254720at2759"/>
<dbReference type="RefSeq" id="XP_012768560.1">
    <property type="nucleotide sequence ID" value="XM_012913106.1"/>
</dbReference>
<dbReference type="SUPFAM" id="SSF48371">
    <property type="entry name" value="ARM repeat"/>
    <property type="match status" value="1"/>
</dbReference>
<dbReference type="SUPFAM" id="SSF64268">
    <property type="entry name" value="PX domain"/>
    <property type="match status" value="1"/>
</dbReference>
<protein>
    <recommendedName>
        <fullName evidence="2">PX domain-containing protein</fullName>
    </recommendedName>
</protein>
<keyword evidence="4" id="KW-1185">Reference proteome</keyword>
<organism evidence="3 4">
    <name type="scientific">Babesia bigemina</name>
    <dbReference type="NCBI Taxonomy" id="5866"/>
    <lineage>
        <taxon>Eukaryota</taxon>
        <taxon>Sar</taxon>
        <taxon>Alveolata</taxon>
        <taxon>Apicomplexa</taxon>
        <taxon>Aconoidasida</taxon>
        <taxon>Piroplasmida</taxon>
        <taxon>Babesiidae</taxon>
        <taxon>Babesia</taxon>
    </lineage>
</organism>
<dbReference type="PROSITE" id="PS50195">
    <property type="entry name" value="PX"/>
    <property type="match status" value="1"/>
</dbReference>
<evidence type="ECO:0000259" key="2">
    <source>
        <dbReference type="PROSITE" id="PS50195"/>
    </source>
</evidence>
<dbReference type="Proteomes" id="UP000033188">
    <property type="component" value="Chromosome 3"/>
</dbReference>
<evidence type="ECO:0000313" key="4">
    <source>
        <dbReference type="Proteomes" id="UP000033188"/>
    </source>
</evidence>
<feature type="region of interest" description="Disordered" evidence="1">
    <location>
        <begin position="1"/>
        <end position="40"/>
    </location>
</feature>
<evidence type="ECO:0000313" key="3">
    <source>
        <dbReference type="EMBL" id="CDR96374.1"/>
    </source>
</evidence>
<name>A0A061DBW2_BABBI</name>